<feature type="active site" description="Proton acceptor" evidence="4">
    <location>
        <position position="511"/>
    </location>
</feature>
<sequence length="1275" mass="136732">MVEEWILGVKGRSNHSDSTTYKPLGGGKRERVFKPRELPLRAVPPMDGSLEMTGAKAHMHRHLSFAVSVVQFRQEVATTRDLLMQDRSRIACGGLAARYTCGMLHTAAAHCCRTLLPHTAAARDGPWMPQFQELSVSVGPALINEHTRRRAGSMPTIHVTAQGVEHLQSISNSLRKARKVVVVTGAGISTNSGIPAQYDAAKITSSGGDERPNDQPAPKRRKLSADSTSADQESTDPAPPTSMSKLTPEEPTPASKVLEGTPDGIDKVADNTAAHSNGIHPPMVLPSSPLALPSIVSDSEPRGPSNGRPVSRTPVRRPSSLSAPGSPKEHSSPLSSPPPILFDPFSDSTSENTSSTTSEAGDTPPSSQSQAQSVVNHRNSLPNMKGKDLFDASVWSDPVRTSVFYKFTTSLKRKSKESKPTSTHHFISHLRDKGKLVRCYTQNIDEIEKRVGLSTCLKLGPGSRSRFARPSRASAPAALARSSSDPGVLETKETKPTAPPPSGGVECVFLHGSLDSLRCFQCGQTSDWENDLEMATLSGNQPACPHCEGATAARENRGKRALGVGKLRPDIVLYGEEHPNAHLISPLIQHDLSLNPDMLLILGTSLRVHGLKVIVREFAKSVHNRGGKVVFVNLTKPSESVWADVLDYWVEWDCDAWVEDLKTREAEPKGGKGISGRADKGAVDTGKPSKKKKAATVLNKNASSQDQPNPSTEQEAKATATEQEPNNSVTSVIEQKLEASMSEQQPETSTIEQQSQSSSSEQQPKTSIGEKQQGFIVTQTQQEPPHPGPQVDIEKGTSNASGGFTVCGPAPPTDIKDSSRDAIEQHVNILELPKKRNKPNNTARKPSRRTPDLPEATNDPAYILQCIYAELAQISGRPNNYLRSFQRPLDPTAVHKPPPRKKKLPGVQKLKIAATKKAPRPRKSNMAAEAPIESPKVDAKPTSCPLLVSDSPGPQDIDASALAANAELVQPTQINDLVDGVAAAIKSNPRKRKPKMIDGIAVVSVPRKQKSMIARSAASKQKPLDLAQAHAIATATTVAAVQLLQKGDSTTRNSGHELSPAATDFSPGPLPPPTMRSEIAGMPAEDPSHSLQYAAIRLAPSKLDEEHKPSPAHHWASPASLAAPSSVEPPPRHSQPQSLVHPSSSQEQQQKMATVMPSPFSSNQPPPPAWLTQSLATPQASPYIYTSSPQPPRSIQQQAQRNNPFRLTQSLVGLRRSPGLTPRTFSPAQFYSGPKPGGFSGSNLSGTASSDAVAARRALLEAEAAATLSSMASRK</sequence>
<feature type="compositionally biased region" description="Basic and acidic residues" evidence="5">
    <location>
        <begin position="814"/>
        <end position="824"/>
    </location>
</feature>
<dbReference type="InterPro" id="IPR003000">
    <property type="entry name" value="Sirtuin"/>
</dbReference>
<feature type="compositionally biased region" description="Polar residues" evidence="5">
    <location>
        <begin position="1241"/>
        <end position="1250"/>
    </location>
</feature>
<evidence type="ECO:0000256" key="4">
    <source>
        <dbReference type="PROSITE-ProRule" id="PRU00236"/>
    </source>
</evidence>
<keyword evidence="3" id="KW-0520">NAD</keyword>
<feature type="region of interest" description="Disordered" evidence="5">
    <location>
        <begin position="914"/>
        <end position="943"/>
    </location>
</feature>
<feature type="region of interest" description="Disordered" evidence="5">
    <location>
        <begin position="203"/>
        <end position="385"/>
    </location>
</feature>
<evidence type="ECO:0000313" key="7">
    <source>
        <dbReference type="EMBL" id="ELQ41833.1"/>
    </source>
</evidence>
<feature type="region of interest" description="Disordered" evidence="5">
    <location>
        <begin position="463"/>
        <end position="503"/>
    </location>
</feature>
<gene>
    <name evidence="7" type="ORF">OOU_Y34scaffold00251g19</name>
</gene>
<dbReference type="PROSITE" id="PS50305">
    <property type="entry name" value="SIRTUIN"/>
    <property type="match status" value="1"/>
</dbReference>
<dbReference type="AlphaFoldDB" id="A0AA97P4E5"/>
<feature type="compositionally biased region" description="Polar residues" evidence="5">
    <location>
        <begin position="1201"/>
        <end position="1211"/>
    </location>
</feature>
<feature type="domain" description="Deacetylase sirtuin-type" evidence="6">
    <location>
        <begin position="157"/>
        <end position="664"/>
    </location>
</feature>
<dbReference type="GO" id="GO:0070403">
    <property type="term" value="F:NAD+ binding"/>
    <property type="evidence" value="ECO:0007669"/>
    <property type="project" value="InterPro"/>
</dbReference>
<feature type="binding site" evidence="4">
    <location>
        <position position="547"/>
    </location>
    <ligand>
        <name>Zn(2+)</name>
        <dbReference type="ChEBI" id="CHEBI:29105"/>
    </ligand>
</feature>
<feature type="binding site" evidence="4">
    <location>
        <position position="522"/>
    </location>
    <ligand>
        <name>Zn(2+)</name>
        <dbReference type="ChEBI" id="CHEBI:29105"/>
    </ligand>
</feature>
<dbReference type="InterPro" id="IPR029035">
    <property type="entry name" value="DHS-like_NAD/FAD-binding_dom"/>
</dbReference>
<feature type="compositionally biased region" description="Low complexity" evidence="5">
    <location>
        <begin position="342"/>
        <end position="358"/>
    </location>
</feature>
<evidence type="ECO:0000256" key="1">
    <source>
        <dbReference type="ARBA" id="ARBA00006924"/>
    </source>
</evidence>
<dbReference type="EMBL" id="JH792967">
    <property type="protein sequence ID" value="ELQ41833.1"/>
    <property type="molecule type" value="Genomic_DNA"/>
</dbReference>
<feature type="binding site" evidence="4">
    <location>
        <position position="544"/>
    </location>
    <ligand>
        <name>Zn(2+)</name>
        <dbReference type="ChEBI" id="CHEBI:29105"/>
    </ligand>
</feature>
<dbReference type="GO" id="GO:0017136">
    <property type="term" value="F:histone deacetylase activity, NAD-dependent"/>
    <property type="evidence" value="ECO:0007669"/>
    <property type="project" value="TreeGrafter"/>
</dbReference>
<name>A0AA97P4E5_PYRO3</name>
<feature type="compositionally biased region" description="Low complexity" evidence="5">
    <location>
        <begin position="742"/>
        <end position="764"/>
    </location>
</feature>
<feature type="compositionally biased region" description="Polar residues" evidence="5">
    <location>
        <begin position="1171"/>
        <end position="1186"/>
    </location>
</feature>
<dbReference type="GO" id="GO:0005634">
    <property type="term" value="C:nucleus"/>
    <property type="evidence" value="ECO:0007669"/>
    <property type="project" value="TreeGrafter"/>
</dbReference>
<accession>A0AA97P4E5</accession>
<evidence type="ECO:0000256" key="2">
    <source>
        <dbReference type="ARBA" id="ARBA00022679"/>
    </source>
</evidence>
<keyword evidence="4" id="KW-0479">Metal-binding</keyword>
<feature type="region of interest" description="Disordered" evidence="5">
    <location>
        <begin position="1104"/>
        <end position="1251"/>
    </location>
</feature>
<evidence type="ECO:0000256" key="3">
    <source>
        <dbReference type="ARBA" id="ARBA00023027"/>
    </source>
</evidence>
<feature type="compositionally biased region" description="Polar residues" evidence="5">
    <location>
        <begin position="1134"/>
        <end position="1152"/>
    </location>
</feature>
<protein>
    <recommendedName>
        <fullName evidence="6">Deacetylase sirtuin-type domain-containing protein</fullName>
    </recommendedName>
</protein>
<feature type="binding site" evidence="4">
    <location>
        <position position="519"/>
    </location>
    <ligand>
        <name>Zn(2+)</name>
        <dbReference type="ChEBI" id="CHEBI:29105"/>
    </ligand>
</feature>
<dbReference type="InterPro" id="IPR026590">
    <property type="entry name" value="Ssirtuin_cat_dom"/>
</dbReference>
<dbReference type="Proteomes" id="UP000011086">
    <property type="component" value="Unassembled WGS sequence"/>
</dbReference>
<dbReference type="GO" id="GO:0046872">
    <property type="term" value="F:metal ion binding"/>
    <property type="evidence" value="ECO:0007669"/>
    <property type="project" value="UniProtKB-KW"/>
</dbReference>
<organism evidence="7">
    <name type="scientific">Pyricularia oryzae (strain Y34)</name>
    <name type="common">Rice blast fungus</name>
    <name type="synonym">Magnaporthe oryzae</name>
    <dbReference type="NCBI Taxonomy" id="1143189"/>
    <lineage>
        <taxon>Eukaryota</taxon>
        <taxon>Fungi</taxon>
        <taxon>Dikarya</taxon>
        <taxon>Ascomycota</taxon>
        <taxon>Pezizomycotina</taxon>
        <taxon>Sordariomycetes</taxon>
        <taxon>Sordariomycetidae</taxon>
        <taxon>Magnaporthales</taxon>
        <taxon>Pyriculariaceae</taxon>
        <taxon>Pyricularia</taxon>
    </lineage>
</organism>
<dbReference type="PANTHER" id="PTHR11085:SF8">
    <property type="entry name" value="NAD-DEPENDENT HISTONE DEACETYLASE HST3"/>
    <property type="match status" value="1"/>
</dbReference>
<dbReference type="Gene3D" id="3.40.50.1220">
    <property type="entry name" value="TPP-binding domain"/>
    <property type="match status" value="2"/>
</dbReference>
<dbReference type="InterPro" id="IPR050134">
    <property type="entry name" value="NAD-dep_sirtuin_deacylases"/>
</dbReference>
<feature type="compositionally biased region" description="Low complexity" evidence="5">
    <location>
        <begin position="463"/>
        <end position="484"/>
    </location>
</feature>
<feature type="compositionally biased region" description="Low complexity" evidence="5">
    <location>
        <begin position="308"/>
        <end position="322"/>
    </location>
</feature>
<feature type="compositionally biased region" description="Polar residues" evidence="5">
    <location>
        <begin position="698"/>
        <end position="711"/>
    </location>
</feature>
<feature type="compositionally biased region" description="Low complexity" evidence="5">
    <location>
        <begin position="1112"/>
        <end position="1126"/>
    </location>
</feature>
<keyword evidence="4" id="KW-0862">Zinc</keyword>
<evidence type="ECO:0000259" key="6">
    <source>
        <dbReference type="PROSITE" id="PS50305"/>
    </source>
</evidence>
<comment type="similarity">
    <text evidence="1">Belongs to the sirtuin family. Class I subfamily.</text>
</comment>
<proteinExistence type="inferred from homology"/>
<feature type="compositionally biased region" description="Polar residues" evidence="5">
    <location>
        <begin position="765"/>
        <end position="783"/>
    </location>
</feature>
<evidence type="ECO:0000256" key="5">
    <source>
        <dbReference type="SAM" id="MobiDB-lite"/>
    </source>
</evidence>
<feature type="region of interest" description="Disordered" evidence="5">
    <location>
        <begin position="665"/>
        <end position="857"/>
    </location>
</feature>
<dbReference type="Pfam" id="PF02146">
    <property type="entry name" value="SIR2"/>
    <property type="match status" value="2"/>
</dbReference>
<reference evidence="7" key="1">
    <citation type="journal article" date="2012" name="PLoS Genet.">
        <title>Comparative analysis of the genomes of two field isolates of the rice blast fungus Magnaporthe oryzae.</title>
        <authorList>
            <person name="Xue M."/>
            <person name="Yang J."/>
            <person name="Li Z."/>
            <person name="Hu S."/>
            <person name="Yao N."/>
            <person name="Dean R.A."/>
            <person name="Zhao W."/>
            <person name="Shen M."/>
            <person name="Zhang H."/>
            <person name="Li C."/>
            <person name="Liu L."/>
            <person name="Cao L."/>
            <person name="Xu X."/>
            <person name="Xing Y."/>
            <person name="Hsiang T."/>
            <person name="Zhang Z."/>
            <person name="Xu J.R."/>
            <person name="Peng Y.L."/>
        </authorList>
    </citation>
    <scope>NUCLEOTIDE SEQUENCE</scope>
    <source>
        <strain evidence="7">Y34</strain>
    </source>
</reference>
<dbReference type="PANTHER" id="PTHR11085">
    <property type="entry name" value="NAD-DEPENDENT PROTEIN DEACYLASE SIRTUIN-5, MITOCHONDRIAL-RELATED"/>
    <property type="match status" value="1"/>
</dbReference>
<dbReference type="SUPFAM" id="SSF52467">
    <property type="entry name" value="DHS-like NAD/FAD-binding domain"/>
    <property type="match status" value="1"/>
</dbReference>
<feature type="region of interest" description="Disordered" evidence="5">
    <location>
        <begin position="1049"/>
        <end position="1085"/>
    </location>
</feature>
<keyword evidence="2" id="KW-0808">Transferase</keyword>